<evidence type="ECO:0000313" key="1">
    <source>
        <dbReference type="EMBL" id="MDF0600372.1"/>
    </source>
</evidence>
<gene>
    <name evidence="1" type="ORF">P1J78_06495</name>
</gene>
<dbReference type="Proteomes" id="UP001220964">
    <property type="component" value="Unassembled WGS sequence"/>
</dbReference>
<name>A0AAE3NQS1_9RHOB</name>
<organism evidence="1 2">
    <name type="scientific">Psychromarinibacter sediminicola</name>
    <dbReference type="NCBI Taxonomy" id="3033385"/>
    <lineage>
        <taxon>Bacteria</taxon>
        <taxon>Pseudomonadati</taxon>
        <taxon>Pseudomonadota</taxon>
        <taxon>Alphaproteobacteria</taxon>
        <taxon>Rhodobacterales</taxon>
        <taxon>Paracoccaceae</taxon>
        <taxon>Psychromarinibacter</taxon>
    </lineage>
</organism>
<protein>
    <submittedName>
        <fullName evidence="1">GIY-YIG nuclease family protein</fullName>
    </submittedName>
</protein>
<comment type="caution">
    <text evidence="1">The sequence shown here is derived from an EMBL/GenBank/DDBJ whole genome shotgun (WGS) entry which is preliminary data.</text>
</comment>
<dbReference type="RefSeq" id="WP_275566516.1">
    <property type="nucleotide sequence ID" value="NZ_JARGYC010000012.1"/>
</dbReference>
<dbReference type="AlphaFoldDB" id="A0AAE3NQS1"/>
<proteinExistence type="predicted"/>
<keyword evidence="2" id="KW-1185">Reference proteome</keyword>
<evidence type="ECO:0000313" key="2">
    <source>
        <dbReference type="Proteomes" id="UP001220964"/>
    </source>
</evidence>
<accession>A0AAE3NQS1</accession>
<reference evidence="1" key="1">
    <citation type="submission" date="2023-03" db="EMBL/GenBank/DDBJ databases">
        <title>Multiphase analysis and comparison of six strains from genera Psychromarinibacter, Lutimaribacter, and Maritimibacter, including a novel species: Psychromarinibacter sediminicola sp. nov.</title>
        <authorList>
            <person name="Wang Y.-H."/>
            <person name="Ye M.-Q."/>
            <person name="Du Z.-J."/>
        </authorList>
    </citation>
    <scope>NUCLEOTIDE SEQUENCE</scope>
    <source>
        <strain evidence="1">C21-152</strain>
    </source>
</reference>
<sequence>MDRRAAKAAWKEATPDAGVYAVRIGERVWVGAAMRLGAAERRLRFTLRMGSARPAALQAAYAGEMTFEVLEAFDPEMRPMTRERMLKERAAHWVARLGAAPA</sequence>
<dbReference type="EMBL" id="JARGYC010000012">
    <property type="protein sequence ID" value="MDF0600372.1"/>
    <property type="molecule type" value="Genomic_DNA"/>
</dbReference>
<dbReference type="CDD" id="cd10451">
    <property type="entry name" value="GIY-YIG_LuxR_like"/>
    <property type="match status" value="1"/>
</dbReference>